<evidence type="ECO:0000313" key="2">
    <source>
        <dbReference type="EMBL" id="OGY44478.1"/>
    </source>
</evidence>
<evidence type="ECO:0000256" key="1">
    <source>
        <dbReference type="SAM" id="Phobius"/>
    </source>
</evidence>
<organism evidence="2 3">
    <name type="scientific">Candidatus Buchananbacteria bacterium RIFCSPHIGHO2_01_FULL_39_14</name>
    <dbReference type="NCBI Taxonomy" id="1797532"/>
    <lineage>
        <taxon>Bacteria</taxon>
        <taxon>Candidatus Buchananiibacteriota</taxon>
    </lineage>
</organism>
<proteinExistence type="predicted"/>
<keyword evidence="1" id="KW-1133">Transmembrane helix</keyword>
<protein>
    <submittedName>
        <fullName evidence="2">Uncharacterized protein</fullName>
    </submittedName>
</protein>
<accession>A0A1G1XWR6</accession>
<keyword evidence="1" id="KW-0472">Membrane</keyword>
<sequence length="297" mass="33646">MGKVKSYRKLQTVVILFTLLCLLVFSKTLNIYLNPVANPAENSMFELDNFYFLVLTYASGGFFLLGSLMIAFWLDRPLMQCKIKNVIGKTIRQILTASRCPDELQELAAENGINIIITPRTIEIPDSVFYHCYPADLGALIEALLWANANEIYHSANRAQNQNSVFGQLVKILVRHYSSSQIDRCLKPFKNQWLKVILVTAINQCQLELVKQQEWLDGQCRLEQLAKQTETNLKQVRKLSRFSSLSRYLIAKTFGLQPKTKFSQLIPVVQLPPHQSVTPQEVAELTGAKPKAEISAA</sequence>
<feature type="transmembrane region" description="Helical" evidence="1">
    <location>
        <begin position="50"/>
        <end position="74"/>
    </location>
</feature>
<gene>
    <name evidence="2" type="ORF">A2729_02330</name>
</gene>
<dbReference type="Proteomes" id="UP000178930">
    <property type="component" value="Unassembled WGS sequence"/>
</dbReference>
<reference evidence="2 3" key="1">
    <citation type="journal article" date="2016" name="Nat. Commun.">
        <title>Thousands of microbial genomes shed light on interconnected biogeochemical processes in an aquifer system.</title>
        <authorList>
            <person name="Anantharaman K."/>
            <person name="Brown C.T."/>
            <person name="Hug L.A."/>
            <person name="Sharon I."/>
            <person name="Castelle C.J."/>
            <person name="Probst A.J."/>
            <person name="Thomas B.C."/>
            <person name="Singh A."/>
            <person name="Wilkins M.J."/>
            <person name="Karaoz U."/>
            <person name="Brodie E.L."/>
            <person name="Williams K.H."/>
            <person name="Hubbard S.S."/>
            <person name="Banfield J.F."/>
        </authorList>
    </citation>
    <scope>NUCLEOTIDE SEQUENCE [LARGE SCALE GENOMIC DNA]</scope>
</reference>
<dbReference type="EMBL" id="MHIB01000016">
    <property type="protein sequence ID" value="OGY44478.1"/>
    <property type="molecule type" value="Genomic_DNA"/>
</dbReference>
<dbReference type="AlphaFoldDB" id="A0A1G1XWR6"/>
<comment type="caution">
    <text evidence="2">The sequence shown here is derived from an EMBL/GenBank/DDBJ whole genome shotgun (WGS) entry which is preliminary data.</text>
</comment>
<name>A0A1G1XWR6_9BACT</name>
<keyword evidence="1" id="KW-0812">Transmembrane</keyword>
<evidence type="ECO:0000313" key="3">
    <source>
        <dbReference type="Proteomes" id="UP000178930"/>
    </source>
</evidence>